<gene>
    <name evidence="13 14 15" type="primary">LOC109725075</name>
</gene>
<evidence type="ECO:0000256" key="8">
    <source>
        <dbReference type="ARBA" id="ARBA00022989"/>
    </source>
</evidence>
<keyword evidence="8 11" id="KW-1133">Transmembrane helix</keyword>
<reference evidence="12" key="1">
    <citation type="journal article" date="2015" name="Nat. Genet.">
        <title>The pineapple genome and the evolution of CAM photosynthesis.</title>
        <authorList>
            <person name="Ming R."/>
            <person name="VanBuren R."/>
            <person name="Wai C.M."/>
            <person name="Tang H."/>
            <person name="Schatz M.C."/>
            <person name="Bowers J.E."/>
            <person name="Lyons E."/>
            <person name="Wang M.L."/>
            <person name="Chen J."/>
            <person name="Biggers E."/>
            <person name="Zhang J."/>
            <person name="Huang L."/>
            <person name="Zhang L."/>
            <person name="Miao W."/>
            <person name="Zhang J."/>
            <person name="Ye Z."/>
            <person name="Miao C."/>
            <person name="Lin Z."/>
            <person name="Wang H."/>
            <person name="Zhou H."/>
            <person name="Yim W.C."/>
            <person name="Priest H.D."/>
            <person name="Zheng C."/>
            <person name="Woodhouse M."/>
            <person name="Edger P.P."/>
            <person name="Guyot R."/>
            <person name="Guo H.B."/>
            <person name="Guo H."/>
            <person name="Zheng G."/>
            <person name="Singh R."/>
            <person name="Sharma A."/>
            <person name="Min X."/>
            <person name="Zheng Y."/>
            <person name="Lee H."/>
            <person name="Gurtowski J."/>
            <person name="Sedlazeck F.J."/>
            <person name="Harkess A."/>
            <person name="McKain M.R."/>
            <person name="Liao Z."/>
            <person name="Fang J."/>
            <person name="Liu J."/>
            <person name="Zhang X."/>
            <person name="Zhang Q."/>
            <person name="Hu W."/>
            <person name="Qin Y."/>
            <person name="Wang K."/>
            <person name="Chen L.Y."/>
            <person name="Shirley N."/>
            <person name="Lin Y.R."/>
            <person name="Liu L.Y."/>
            <person name="Hernandez A.G."/>
            <person name="Wright C.L."/>
            <person name="Bulone V."/>
            <person name="Tuskan G.A."/>
            <person name="Heath K."/>
            <person name="Zee F."/>
            <person name="Moore P.H."/>
            <person name="Sunkar R."/>
            <person name="Leebens-Mack J.H."/>
            <person name="Mockler T."/>
            <person name="Bennetzen J.L."/>
            <person name="Freeling M."/>
            <person name="Sankoff D."/>
            <person name="Paterson A.H."/>
            <person name="Zhu X."/>
            <person name="Yang X."/>
            <person name="Smith J.A."/>
            <person name="Cushman J.C."/>
            <person name="Paull R.E."/>
            <person name="Yu Q."/>
        </authorList>
    </citation>
    <scope>NUCLEOTIDE SEQUENCE [LARGE SCALE GENOMIC DNA]</scope>
    <source>
        <strain evidence="12">cv. F153</strain>
    </source>
</reference>
<evidence type="ECO:0000313" key="14">
    <source>
        <dbReference type="RefSeq" id="XP_020109723.1"/>
    </source>
</evidence>
<comment type="catalytic activity">
    <reaction evidence="10">
        <text>an alpha-D-Man-(1-&gt;2)-alpha-D-Man-(1-&gt;2)-alpha-D-Man-(1-&gt;3)-[alpha-D-Man-(1-&gt;6)]-beta-D-Man-(1-&gt;4)-beta-D-GlcNAc-(1-&gt;4)-alpha-D-GlcNAc-diphospho-di-trans,poly-cis-dolichol + a di-trans,poly-cis-dolichyl beta-D-mannosyl phosphate = an alpha-D-Man-(1-&gt;2)-alpha-D-Man-(1-&gt;2)-alpha-D-Man-(1-&gt;3)-[alpha-D-Man-(1-&gt;3)-alpha-D-Man-(1-&gt;6)]-beta-D-Man-(1-&gt;4)-beta-D-GlcNAc-(1-&gt;4)-alpha-D-GlcNAc-diphospho-di-trans,poly-cis-dolichol + a di-trans,poly-cis-dolichyl phosphate + H(+)</text>
        <dbReference type="Rhea" id="RHEA:29527"/>
        <dbReference type="Rhea" id="RHEA-COMP:19498"/>
        <dbReference type="Rhea" id="RHEA-COMP:19501"/>
        <dbReference type="Rhea" id="RHEA-COMP:19516"/>
        <dbReference type="Rhea" id="RHEA-COMP:19517"/>
        <dbReference type="ChEBI" id="CHEBI:15378"/>
        <dbReference type="ChEBI" id="CHEBI:57683"/>
        <dbReference type="ChEBI" id="CHEBI:58211"/>
        <dbReference type="ChEBI" id="CHEBI:132515"/>
        <dbReference type="ChEBI" id="CHEBI:132516"/>
        <dbReference type="EC" id="2.4.1.258"/>
    </reaction>
    <physiologicalReaction direction="left-to-right" evidence="10">
        <dbReference type="Rhea" id="RHEA:29528"/>
    </physiologicalReaction>
</comment>
<evidence type="ECO:0000256" key="11">
    <source>
        <dbReference type="SAM" id="Phobius"/>
    </source>
</evidence>
<name>A0A6P5GPK2_ANACO</name>
<proteinExistence type="predicted"/>
<keyword evidence="5" id="KW-0808">Transferase</keyword>
<evidence type="ECO:0000256" key="6">
    <source>
        <dbReference type="ARBA" id="ARBA00022692"/>
    </source>
</evidence>
<organism evidence="13">
    <name type="scientific">Ananas comosus</name>
    <name type="common">Pineapple</name>
    <name type="synonym">Ananas ananas</name>
    <dbReference type="NCBI Taxonomy" id="4615"/>
    <lineage>
        <taxon>Eukaryota</taxon>
        <taxon>Viridiplantae</taxon>
        <taxon>Streptophyta</taxon>
        <taxon>Embryophyta</taxon>
        <taxon>Tracheophyta</taxon>
        <taxon>Spermatophyta</taxon>
        <taxon>Magnoliopsida</taxon>
        <taxon>Liliopsida</taxon>
        <taxon>Poales</taxon>
        <taxon>Bromeliaceae</taxon>
        <taxon>Bromelioideae</taxon>
        <taxon>Ananas</taxon>
    </lineage>
</organism>
<dbReference type="EC" id="2.4.1.258" evidence="3"/>
<dbReference type="GO" id="GO:0005789">
    <property type="term" value="C:endoplasmic reticulum membrane"/>
    <property type="evidence" value="ECO:0007669"/>
    <property type="project" value="UniProtKB-SubCell"/>
</dbReference>
<dbReference type="OrthoDB" id="20028at2759"/>
<evidence type="ECO:0000256" key="2">
    <source>
        <dbReference type="ARBA" id="ARBA00004922"/>
    </source>
</evidence>
<keyword evidence="7" id="KW-0256">Endoplasmic reticulum</keyword>
<sequence>MSREIRSMRESLPNVLDSYKISKPLFAFILLLFDAILVALIISYVPYTKIDWDAYMSQVEGFLDGERDYTNLKGDTGPLVYPAGFLYVYSIIQFITGGQVYLAQVLFGILYIVNLGIVFFIYLKTDVLPWWALGLLCLSKRLHSIFVLRLFNDCFAMMLLHTSVALLLLEHWYLAMIIFSAAVSIKMNVLLYAPPLFLLMLKGMSIKGVFFALLGAASLQILLGLPFLLFHPIAYISRAFNLGRVFIHFWSVNFKFVPDNVFVSKEFASALLLLHLTLLLVFAHYRWSKHEGGLINLVKSRLSNAVLESSTIQQFFSRKSRFKTPSGEHIVTVMFVGNFIGIVCARSLHYQFYSWYFYSLPFLLWKTPYLTPLRLILFFGIEVCWNIYPSNFYSSMLLLFLHLCILWGLWISPSEYPYVEERTSQGKEE</sequence>
<evidence type="ECO:0000256" key="3">
    <source>
        <dbReference type="ARBA" id="ARBA00011964"/>
    </source>
</evidence>
<feature type="transmembrane region" description="Helical" evidence="11">
    <location>
        <begin position="267"/>
        <end position="285"/>
    </location>
</feature>
<evidence type="ECO:0000313" key="15">
    <source>
        <dbReference type="RefSeq" id="XP_020109724.1"/>
    </source>
</evidence>
<dbReference type="PANTHER" id="PTHR12646">
    <property type="entry name" value="NOT56 - RELATED"/>
    <property type="match status" value="1"/>
</dbReference>
<keyword evidence="9 11" id="KW-0472">Membrane</keyword>
<evidence type="ECO:0000313" key="12">
    <source>
        <dbReference type="Proteomes" id="UP000515123"/>
    </source>
</evidence>
<dbReference type="PANTHER" id="PTHR12646:SF0">
    <property type="entry name" value="DOL-P-MAN:MAN(5)GLCNAC(2)-PP-DOL ALPHA-1,3-MANNOSYLTRANSFERASE"/>
    <property type="match status" value="1"/>
</dbReference>
<feature type="transmembrane region" description="Helical" evidence="11">
    <location>
        <begin position="329"/>
        <end position="349"/>
    </location>
</feature>
<dbReference type="Proteomes" id="UP000515123">
    <property type="component" value="Linkage group 19"/>
</dbReference>
<dbReference type="RefSeq" id="XP_020109723.1">
    <property type="nucleotide sequence ID" value="XM_020254134.1"/>
</dbReference>
<accession>A0A6P5GPK2</accession>
<keyword evidence="6 11" id="KW-0812">Transmembrane</keyword>
<evidence type="ECO:0000256" key="1">
    <source>
        <dbReference type="ARBA" id="ARBA00004477"/>
    </source>
</evidence>
<protein>
    <recommendedName>
        <fullName evidence="3">dolichyl-P-Man:Man5GlcNAc2-PP-dolichol alpha-1,3-mannosyltransferase</fullName>
        <ecNumber evidence="3">2.4.1.258</ecNumber>
    </recommendedName>
</protein>
<dbReference type="AlphaFoldDB" id="A0A6P5GPK2"/>
<evidence type="ECO:0000256" key="4">
    <source>
        <dbReference type="ARBA" id="ARBA00022676"/>
    </source>
</evidence>
<evidence type="ECO:0000256" key="5">
    <source>
        <dbReference type="ARBA" id="ARBA00022679"/>
    </source>
</evidence>
<keyword evidence="12" id="KW-1185">Reference proteome</keyword>
<dbReference type="GeneID" id="109725075"/>
<dbReference type="RefSeq" id="XP_020109724.1">
    <property type="nucleotide sequence ID" value="XM_020254135.1"/>
</dbReference>
<evidence type="ECO:0000256" key="7">
    <source>
        <dbReference type="ARBA" id="ARBA00022824"/>
    </source>
</evidence>
<dbReference type="Pfam" id="PF05208">
    <property type="entry name" value="ALG3"/>
    <property type="match status" value="1"/>
</dbReference>
<reference evidence="13 14" key="2">
    <citation type="submission" date="2025-04" db="UniProtKB">
        <authorList>
            <consortium name="RefSeq"/>
        </authorList>
    </citation>
    <scope>IDENTIFICATION</scope>
    <source>
        <tissue evidence="13 14">Leaf</tissue>
    </source>
</reference>
<feature type="transmembrane region" description="Helical" evidence="11">
    <location>
        <begin position="395"/>
        <end position="412"/>
    </location>
</feature>
<comment type="subcellular location">
    <subcellularLocation>
        <location evidence="1">Endoplasmic reticulum membrane</location>
        <topology evidence="1">Multi-pass membrane protein</topology>
    </subcellularLocation>
</comment>
<feature type="transmembrane region" description="Helical" evidence="11">
    <location>
        <begin position="209"/>
        <end position="230"/>
    </location>
</feature>
<feature type="transmembrane region" description="Helical" evidence="11">
    <location>
        <begin position="171"/>
        <end position="197"/>
    </location>
</feature>
<feature type="transmembrane region" description="Helical" evidence="11">
    <location>
        <begin position="101"/>
        <end position="123"/>
    </location>
</feature>
<dbReference type="InterPro" id="IPR007873">
    <property type="entry name" value="Glycosyltransferase_ALG3"/>
</dbReference>
<feature type="transmembrane region" description="Helical" evidence="11">
    <location>
        <begin position="25"/>
        <end position="47"/>
    </location>
</feature>
<keyword evidence="4" id="KW-0328">Glycosyltransferase</keyword>
<evidence type="ECO:0000256" key="10">
    <source>
        <dbReference type="ARBA" id="ARBA00049506"/>
    </source>
</evidence>
<comment type="pathway">
    <text evidence="2">Protein modification; protein glycosylation.</text>
</comment>
<dbReference type="RefSeq" id="XP_020109722.1">
    <property type="nucleotide sequence ID" value="XM_020254133.1"/>
</dbReference>
<dbReference type="GO" id="GO:0052925">
    <property type="term" value="F:dol-P-Man:Man(5)GlcNAc(2)-PP-Dol alpha-1,3-mannosyltransferase activity"/>
    <property type="evidence" value="ECO:0007669"/>
    <property type="project" value="UniProtKB-EC"/>
</dbReference>
<evidence type="ECO:0000256" key="9">
    <source>
        <dbReference type="ARBA" id="ARBA00023136"/>
    </source>
</evidence>
<evidence type="ECO:0000313" key="13">
    <source>
        <dbReference type="RefSeq" id="XP_020109722.1"/>
    </source>
</evidence>